<comment type="similarity">
    <text evidence="8 9">Belongs to the TonB-dependent receptor family.</text>
</comment>
<feature type="domain" description="TonB-dependent receptor plug" evidence="12">
    <location>
        <begin position="59"/>
        <end position="165"/>
    </location>
</feature>
<evidence type="ECO:0000259" key="12">
    <source>
        <dbReference type="Pfam" id="PF07715"/>
    </source>
</evidence>
<feature type="chain" id="PRO_5046125123" evidence="10">
    <location>
        <begin position="31"/>
        <end position="943"/>
    </location>
</feature>
<evidence type="ECO:0000256" key="2">
    <source>
        <dbReference type="ARBA" id="ARBA00022448"/>
    </source>
</evidence>
<dbReference type="RefSeq" id="WP_377376043.1">
    <property type="nucleotide sequence ID" value="NZ_JBHSSW010000004.1"/>
</dbReference>
<gene>
    <name evidence="13" type="ORF">ACFQDM_04510</name>
</gene>
<dbReference type="PANTHER" id="PTHR47234">
    <property type="match status" value="1"/>
</dbReference>
<dbReference type="PROSITE" id="PS52016">
    <property type="entry name" value="TONB_DEPENDENT_REC_3"/>
    <property type="match status" value="1"/>
</dbReference>
<dbReference type="Proteomes" id="UP001596303">
    <property type="component" value="Unassembled WGS sequence"/>
</dbReference>
<dbReference type="PANTHER" id="PTHR47234:SF2">
    <property type="entry name" value="TONB-DEPENDENT RECEPTOR"/>
    <property type="match status" value="1"/>
</dbReference>
<evidence type="ECO:0000256" key="3">
    <source>
        <dbReference type="ARBA" id="ARBA00022452"/>
    </source>
</evidence>
<evidence type="ECO:0000256" key="6">
    <source>
        <dbReference type="ARBA" id="ARBA00023136"/>
    </source>
</evidence>
<dbReference type="EMBL" id="JBHSSW010000004">
    <property type="protein sequence ID" value="MFC6197326.1"/>
    <property type="molecule type" value="Genomic_DNA"/>
</dbReference>
<dbReference type="InterPro" id="IPR012910">
    <property type="entry name" value="Plug_dom"/>
</dbReference>
<evidence type="ECO:0000256" key="8">
    <source>
        <dbReference type="PROSITE-ProRule" id="PRU01360"/>
    </source>
</evidence>
<keyword evidence="3 8" id="KW-1134">Transmembrane beta strand</keyword>
<keyword evidence="14" id="KW-1185">Reference proteome</keyword>
<dbReference type="Pfam" id="PF07715">
    <property type="entry name" value="Plug"/>
    <property type="match status" value="1"/>
</dbReference>
<dbReference type="SUPFAM" id="SSF56935">
    <property type="entry name" value="Porins"/>
    <property type="match status" value="1"/>
</dbReference>
<keyword evidence="2 8" id="KW-0813">Transport</keyword>
<evidence type="ECO:0000256" key="5">
    <source>
        <dbReference type="ARBA" id="ARBA00023077"/>
    </source>
</evidence>
<dbReference type="InterPro" id="IPR036942">
    <property type="entry name" value="Beta-barrel_TonB_sf"/>
</dbReference>
<evidence type="ECO:0000256" key="9">
    <source>
        <dbReference type="RuleBase" id="RU003357"/>
    </source>
</evidence>
<reference evidence="14" key="1">
    <citation type="journal article" date="2019" name="Int. J. Syst. Evol. Microbiol.">
        <title>The Global Catalogue of Microorganisms (GCM) 10K type strain sequencing project: providing services to taxonomists for standard genome sequencing and annotation.</title>
        <authorList>
            <consortium name="The Broad Institute Genomics Platform"/>
            <consortium name="The Broad Institute Genome Sequencing Center for Infectious Disease"/>
            <person name="Wu L."/>
            <person name="Ma J."/>
        </authorList>
    </citation>
    <scope>NUCLEOTIDE SEQUENCE [LARGE SCALE GENOMIC DNA]</scope>
    <source>
        <strain evidence="14">CGMCC-1.15741</strain>
    </source>
</reference>
<evidence type="ECO:0000256" key="10">
    <source>
        <dbReference type="SAM" id="SignalP"/>
    </source>
</evidence>
<accession>A0ABW1S6M2</accession>
<keyword evidence="10" id="KW-0732">Signal</keyword>
<dbReference type="Pfam" id="PF00593">
    <property type="entry name" value="TonB_dep_Rec_b-barrel"/>
    <property type="match status" value="1"/>
</dbReference>
<keyword evidence="5 9" id="KW-0798">TonB box</keyword>
<keyword evidence="13" id="KW-0675">Receptor</keyword>
<proteinExistence type="inferred from homology"/>
<dbReference type="Gene3D" id="2.170.130.10">
    <property type="entry name" value="TonB-dependent receptor, plug domain"/>
    <property type="match status" value="1"/>
</dbReference>
<evidence type="ECO:0000313" key="13">
    <source>
        <dbReference type="EMBL" id="MFC6197326.1"/>
    </source>
</evidence>
<dbReference type="InterPro" id="IPR037066">
    <property type="entry name" value="Plug_dom_sf"/>
</dbReference>
<evidence type="ECO:0000256" key="1">
    <source>
        <dbReference type="ARBA" id="ARBA00004571"/>
    </source>
</evidence>
<comment type="subcellular location">
    <subcellularLocation>
        <location evidence="1 8">Cell outer membrane</location>
        <topology evidence="1 8">Multi-pass membrane protein</topology>
    </subcellularLocation>
</comment>
<name>A0ABW1S6M2_9PROT</name>
<feature type="domain" description="TonB-dependent receptor-like beta-barrel" evidence="11">
    <location>
        <begin position="397"/>
        <end position="906"/>
    </location>
</feature>
<evidence type="ECO:0000313" key="14">
    <source>
        <dbReference type="Proteomes" id="UP001596303"/>
    </source>
</evidence>
<keyword evidence="6 8" id="KW-0472">Membrane</keyword>
<dbReference type="Gene3D" id="2.40.170.20">
    <property type="entry name" value="TonB-dependent receptor, beta-barrel domain"/>
    <property type="match status" value="1"/>
</dbReference>
<sequence length="943" mass="100689">MNGNIFKTRLLATSVFAGVLGSMAVAPAIAQEDTEAEARQQTVQVTGSRIVKQDFVANSPIATVSSETFELTGTVNTEDVLNTLPQAVPGFDRTSNNPGGGYATANLRGIGSNRTLVLVDGKRFVPTTAGGVVDLNNIPPALVERVEVITGGASAVYGSDAVAGVVNFILKDDFEGLEANIGYESTLEYGDAQYWNADLTMGANFADGRGNVTMNLGYTNREAVFQGQRDFSTFALGDGADGLEPGGSSGVPAGHLFDSFTFSDGSTGQAIFTDGGGIRPWVNAGANSDRYNYAPVNYLQLPQERFNTTTVARYEITPEIEAYARFTGAFNQVPQQLAPTPAFTTITIGTDNPFLTPEAAAVLAQIDGAYGDPVDGMVMPYLGRRMLETGARASNDDFFAFQFQAGLRGEFGPGIGYDVFFQTGRTQDNNDLTGDISLSRFLQGVDATTDADGNIVCRDQSGGCVPVNIFGTNAISDEAADYISAGLSSKSEYNQTIFGASINGDTSSYFTLPGGGIGWAVGFEYREESYDFRPDDNLGTGNLLGFNSAPPLSGGFDVYDFFGEVYVPILEDAPFADILALEGAYRISDYSTSGQTETYKIGGEWAPVEDVRFRVLYNTAVRAPNISELFSAVSNGFPPATDPCSASQDPEGEGIAALCTATGVPNVGTYEQRNSQIEGLFGGNPDLQPEEAETLTAGVVWTPSYIPGLSASVDYYSIEIEDYITSLAGGVGGILGQCYLPANNPTQDPNNAFCQAVNRSALGEPLVSANLANAGSLETSGVDVAVSYETEFDAIPGTFGLSYAALFLDKWDFYAYEGADPVECAGNFGLVFCDDPIAKYKHNATLSWANGPFTAQFRWEHLNGVDDDDPETDYIVESLDAYDLFGLSGSWDINDNVKWTLGVDNLFDEEPPIIGDNQEQANTYPATYDPFGRTIYTSVKLRF</sequence>
<comment type="caution">
    <text evidence="13">The sequence shown here is derived from an EMBL/GenBank/DDBJ whole genome shotgun (WGS) entry which is preliminary data.</text>
</comment>
<feature type="signal peptide" evidence="10">
    <location>
        <begin position="1"/>
        <end position="30"/>
    </location>
</feature>
<evidence type="ECO:0000256" key="7">
    <source>
        <dbReference type="ARBA" id="ARBA00023237"/>
    </source>
</evidence>
<evidence type="ECO:0000256" key="4">
    <source>
        <dbReference type="ARBA" id="ARBA00022692"/>
    </source>
</evidence>
<dbReference type="InterPro" id="IPR000531">
    <property type="entry name" value="Beta-barrel_TonB"/>
</dbReference>
<dbReference type="InterPro" id="IPR039426">
    <property type="entry name" value="TonB-dep_rcpt-like"/>
</dbReference>
<evidence type="ECO:0000259" key="11">
    <source>
        <dbReference type="Pfam" id="PF00593"/>
    </source>
</evidence>
<keyword evidence="4 8" id="KW-0812">Transmembrane</keyword>
<keyword evidence="7 8" id="KW-0998">Cell outer membrane</keyword>
<protein>
    <submittedName>
        <fullName evidence="13">TonB-dependent receptor domain-containing protein</fullName>
    </submittedName>
</protein>
<organism evidence="13 14">
    <name type="scientific">Ponticaulis profundi</name>
    <dbReference type="NCBI Taxonomy" id="2665222"/>
    <lineage>
        <taxon>Bacteria</taxon>
        <taxon>Pseudomonadati</taxon>
        <taxon>Pseudomonadota</taxon>
        <taxon>Alphaproteobacteria</taxon>
        <taxon>Hyphomonadales</taxon>
        <taxon>Hyphomonadaceae</taxon>
        <taxon>Ponticaulis</taxon>
    </lineage>
</organism>